<protein>
    <submittedName>
        <fullName evidence="7">Uncharacterized protein</fullName>
    </submittedName>
</protein>
<dbReference type="InterPro" id="IPR036465">
    <property type="entry name" value="vWFA_dom_sf"/>
</dbReference>
<gene>
    <name evidence="7" type="ORF">PACLA_8A043358</name>
</gene>
<evidence type="ECO:0000256" key="5">
    <source>
        <dbReference type="ARBA" id="ARBA00022737"/>
    </source>
</evidence>
<dbReference type="PANTHER" id="PTHR24020">
    <property type="entry name" value="COLLAGEN ALPHA"/>
    <property type="match status" value="1"/>
</dbReference>
<dbReference type="OrthoDB" id="10256829at2759"/>
<evidence type="ECO:0000256" key="6">
    <source>
        <dbReference type="ARBA" id="ARBA00023157"/>
    </source>
</evidence>
<evidence type="ECO:0000256" key="1">
    <source>
        <dbReference type="ARBA" id="ARBA00004613"/>
    </source>
</evidence>
<dbReference type="Pfam" id="PF00092">
    <property type="entry name" value="VWA"/>
    <property type="match status" value="4"/>
</dbReference>
<dbReference type="EMBL" id="CACRXK020003571">
    <property type="protein sequence ID" value="CAB3999360.1"/>
    <property type="molecule type" value="Genomic_DNA"/>
</dbReference>
<dbReference type="Proteomes" id="UP001152795">
    <property type="component" value="Unassembled WGS sequence"/>
</dbReference>
<dbReference type="SUPFAM" id="SSF53300">
    <property type="entry name" value="vWA-like"/>
    <property type="match status" value="4"/>
</dbReference>
<comment type="subcellular location">
    <subcellularLocation>
        <location evidence="1">Secreted</location>
    </subcellularLocation>
</comment>
<evidence type="ECO:0000313" key="7">
    <source>
        <dbReference type="EMBL" id="CAB3999360.1"/>
    </source>
</evidence>
<dbReference type="PRINTS" id="PR00453">
    <property type="entry name" value="VWFADOMAIN"/>
</dbReference>
<keyword evidence="8" id="KW-1185">Reference proteome</keyword>
<keyword evidence="2" id="KW-0964">Secreted</keyword>
<organism evidence="7 8">
    <name type="scientific">Paramuricea clavata</name>
    <name type="common">Red gorgonian</name>
    <name type="synonym">Violescent sea-whip</name>
    <dbReference type="NCBI Taxonomy" id="317549"/>
    <lineage>
        <taxon>Eukaryota</taxon>
        <taxon>Metazoa</taxon>
        <taxon>Cnidaria</taxon>
        <taxon>Anthozoa</taxon>
        <taxon>Octocorallia</taxon>
        <taxon>Malacalcyonacea</taxon>
        <taxon>Plexauridae</taxon>
        <taxon>Paramuricea</taxon>
    </lineage>
</organism>
<evidence type="ECO:0000256" key="3">
    <source>
        <dbReference type="ARBA" id="ARBA00022553"/>
    </source>
</evidence>
<name>A0A7D9E2A9_PARCT</name>
<comment type="caution">
    <text evidence="7">The sequence shown here is derived from an EMBL/GenBank/DDBJ whole genome shotgun (WGS) entry which is preliminary data.</text>
</comment>
<keyword evidence="4" id="KW-0732">Signal</keyword>
<dbReference type="PROSITE" id="PS50234">
    <property type="entry name" value="VWFA"/>
    <property type="match status" value="4"/>
</dbReference>
<evidence type="ECO:0000256" key="4">
    <source>
        <dbReference type="ARBA" id="ARBA00022729"/>
    </source>
</evidence>
<dbReference type="CDD" id="cd00198">
    <property type="entry name" value="vWFA"/>
    <property type="match status" value="1"/>
</dbReference>
<keyword evidence="5" id="KW-0677">Repeat</keyword>
<dbReference type="InterPro" id="IPR050525">
    <property type="entry name" value="ECM_Assembly_Org"/>
</dbReference>
<dbReference type="AlphaFoldDB" id="A0A7D9E2A9"/>
<feature type="non-terminal residue" evidence="7">
    <location>
        <position position="1"/>
    </location>
</feature>
<dbReference type="PANTHER" id="PTHR24020:SF77">
    <property type="entry name" value="VON WILLEBRAND FACTOR A DOMAIN-CONTAINING PROTEIN 1"/>
    <property type="match status" value="1"/>
</dbReference>
<dbReference type="CDD" id="cd01450">
    <property type="entry name" value="vWFA_subfamily_ECM"/>
    <property type="match status" value="3"/>
</dbReference>
<keyword evidence="6" id="KW-1015">Disulfide bond</keyword>
<sequence length="847" mass="96569">MPTARHNSKTNSVKIESLKCAGCTITSFKKFKDEPDQSNSVDVQCASRKRDLVVMINGTISIGYEPFAEQRDFVLSILSRMKFGLQATQLCIIQFSDKFYTAVEMEMGEHGGRAEVLRNVSNIKYQQGRRTMTGLAMVLANEQFFGKIKARPEVDRVILLITDGKPADMNLLQNVVKELKEKHVKIISVAIGTSNNYIQRFRYIVRSIASGFKQAFKVEKDNMKSIEEDVAKEVCRTVQPPAPPKGKPKLQQKCFQEKKDILFALDGSRTVNTYTFNKAKSFVAQICAELDITPTLIHVGMLQYSDALNTRIEFGLDQYTKYHQINEFLQNVFHSKGSRADLETALRIIDKQIFNGQNGDRISAEDFVLLFVNDGLKQGDQVLEQIRKLKDKGVHVIIIGLGKPADLYEKMASHPSDVNYLDTVLLKHIVRDLTAITCRKVKCEDNEVEKNQKDKRDSEKKSLCQQRSQDVLLMIDTTRDMKPYFNKALKFFAKFVKRLNIAATKTDVGLMTFGRNRKHLNMEFGKYKFENDISKKILKTTQTEKWSSPVDVAGALRMVNKQIFNTSTGGHRKGSSDLIFIATLGKVLDRYKIQKQSKMLRAKGVRIAVLDVGFKTPAIDYLNAIHDMVSGAKDIYPMDFRKASTISQALLDVKCKVEEKTVSPQCFSRSRKVFFMLDRSQNLTYSELPKVITFIKDIVKRLYTDPNNIEVGLMHYSDIRTARYPLMLRKWSLKVALDRIEYLRYRSGRKNFLGYALKTVRKKFFKRPPKADEERIVIVLAHSEPADPEKAFKVSEKLRSQGVEIITVTIHTKKTPMRLNPPYRALASSSSSAHSFDFSNLLNSSID</sequence>
<keyword evidence="3" id="KW-0597">Phosphoprotein</keyword>
<dbReference type="InterPro" id="IPR002035">
    <property type="entry name" value="VWF_A"/>
</dbReference>
<proteinExistence type="predicted"/>
<dbReference type="Gene3D" id="3.40.50.410">
    <property type="entry name" value="von Willebrand factor, type A domain"/>
    <property type="match status" value="4"/>
</dbReference>
<accession>A0A7D9E2A9</accession>
<dbReference type="SMART" id="SM00327">
    <property type="entry name" value="VWA"/>
    <property type="match status" value="4"/>
</dbReference>
<reference evidence="7" key="1">
    <citation type="submission" date="2020-04" db="EMBL/GenBank/DDBJ databases">
        <authorList>
            <person name="Alioto T."/>
            <person name="Alioto T."/>
            <person name="Gomez Garrido J."/>
        </authorList>
    </citation>
    <scope>NUCLEOTIDE SEQUENCE</scope>
    <source>
        <strain evidence="7">A484AB</strain>
    </source>
</reference>
<evidence type="ECO:0000256" key="2">
    <source>
        <dbReference type="ARBA" id="ARBA00022525"/>
    </source>
</evidence>
<evidence type="ECO:0000313" key="8">
    <source>
        <dbReference type="Proteomes" id="UP001152795"/>
    </source>
</evidence>